<dbReference type="SUPFAM" id="SSF55874">
    <property type="entry name" value="ATPase domain of HSP90 chaperone/DNA topoisomerase II/histidine kinase"/>
    <property type="match status" value="1"/>
</dbReference>
<keyword evidence="7" id="KW-0175">Coiled coil</keyword>
<evidence type="ECO:0000259" key="8">
    <source>
        <dbReference type="PROSITE" id="PS50109"/>
    </source>
</evidence>
<evidence type="ECO:0000313" key="10">
    <source>
        <dbReference type="EMBL" id="TWJ13661.1"/>
    </source>
</evidence>
<keyword evidence="4" id="KW-0808">Transferase</keyword>
<feature type="coiled-coil region" evidence="7">
    <location>
        <begin position="135"/>
        <end position="194"/>
    </location>
</feature>
<name>A0A562V6Z2_9BACT</name>
<evidence type="ECO:0000256" key="5">
    <source>
        <dbReference type="ARBA" id="ARBA00022777"/>
    </source>
</evidence>
<dbReference type="FunFam" id="3.30.565.10:FF:000006">
    <property type="entry name" value="Sensor histidine kinase WalK"/>
    <property type="match status" value="1"/>
</dbReference>
<dbReference type="AlphaFoldDB" id="A0A562V6Z2"/>
<evidence type="ECO:0000313" key="11">
    <source>
        <dbReference type="Proteomes" id="UP000319449"/>
    </source>
</evidence>
<dbReference type="GO" id="GO:0000155">
    <property type="term" value="F:phosphorelay sensor kinase activity"/>
    <property type="evidence" value="ECO:0007669"/>
    <property type="project" value="InterPro"/>
</dbReference>
<keyword evidence="5" id="KW-0418">Kinase</keyword>
<dbReference type="Gene3D" id="3.30.565.10">
    <property type="entry name" value="Histidine kinase-like ATPase, C-terminal domain"/>
    <property type="match status" value="1"/>
</dbReference>
<gene>
    <name evidence="10" type="ORF">JN12_03775</name>
</gene>
<dbReference type="CDD" id="cd19920">
    <property type="entry name" value="REC_PA4781-like"/>
    <property type="match status" value="1"/>
</dbReference>
<feature type="domain" description="Response regulatory" evidence="9">
    <location>
        <begin position="17"/>
        <end position="133"/>
    </location>
</feature>
<evidence type="ECO:0000256" key="4">
    <source>
        <dbReference type="ARBA" id="ARBA00022679"/>
    </source>
</evidence>
<dbReference type="FunFam" id="1.10.287.130:FF:000070">
    <property type="entry name" value="Histidine kinase sensor protein"/>
    <property type="match status" value="1"/>
</dbReference>
<evidence type="ECO:0000259" key="9">
    <source>
        <dbReference type="PROSITE" id="PS50110"/>
    </source>
</evidence>
<dbReference type="Gene3D" id="3.40.50.2300">
    <property type="match status" value="1"/>
</dbReference>
<dbReference type="InterPro" id="IPR001789">
    <property type="entry name" value="Sig_transdc_resp-reg_receiver"/>
</dbReference>
<dbReference type="Proteomes" id="UP000319449">
    <property type="component" value="Unassembled WGS sequence"/>
</dbReference>
<dbReference type="InterPro" id="IPR005467">
    <property type="entry name" value="His_kinase_dom"/>
</dbReference>
<dbReference type="OrthoDB" id="9799273at2"/>
<dbReference type="SMART" id="SM00388">
    <property type="entry name" value="HisKA"/>
    <property type="match status" value="1"/>
</dbReference>
<dbReference type="PRINTS" id="PR00344">
    <property type="entry name" value="BCTRLSENSOR"/>
</dbReference>
<dbReference type="GO" id="GO:0000156">
    <property type="term" value="F:phosphorelay response regulator activity"/>
    <property type="evidence" value="ECO:0007669"/>
    <property type="project" value="TreeGrafter"/>
</dbReference>
<reference evidence="10 11" key="1">
    <citation type="submission" date="2019-07" db="EMBL/GenBank/DDBJ databases">
        <title>Genomic Encyclopedia of Archaeal and Bacterial Type Strains, Phase II (KMG-II): from individual species to whole genera.</title>
        <authorList>
            <person name="Goeker M."/>
        </authorList>
    </citation>
    <scope>NUCLEOTIDE SEQUENCE [LARGE SCALE GENOMIC DNA]</scope>
    <source>
        <strain evidence="10 11">ATCC BAA-1139</strain>
    </source>
</reference>
<dbReference type="EMBL" id="VLLN01000037">
    <property type="protein sequence ID" value="TWJ13661.1"/>
    <property type="molecule type" value="Genomic_DNA"/>
</dbReference>
<dbReference type="EC" id="2.7.13.3" evidence="2"/>
<dbReference type="Pfam" id="PF02518">
    <property type="entry name" value="HATPase_c"/>
    <property type="match status" value="1"/>
</dbReference>
<dbReference type="SMART" id="SM00387">
    <property type="entry name" value="HATPase_c"/>
    <property type="match status" value="1"/>
</dbReference>
<dbReference type="InterPro" id="IPR036097">
    <property type="entry name" value="HisK_dim/P_sf"/>
</dbReference>
<dbReference type="Gene3D" id="1.10.287.130">
    <property type="match status" value="1"/>
</dbReference>
<keyword evidence="3 6" id="KW-0597">Phosphoprotein</keyword>
<dbReference type="RefSeq" id="WP_145025686.1">
    <property type="nucleotide sequence ID" value="NZ_VLLN01000037.1"/>
</dbReference>
<sequence>MNSIARISIEPDVRRPTILIIDDDPNNLAILAGCLENGDFTILVAEDGESGLERADYARPDLILLDVMMPGIDGFETCRRLKAAAGTKDIPVIFMTALSETEYKVKGFESGAVDYVTKPYQRDEVLARVGVHLQIRELTSDLRQANELLEKRVEKRTAELARANRELRDENLLRRRAEEEIRKLNEELEQRVAMRTAELELSNSQQESFSYSVSHDLRAPLRAIDGFSRIILDEFITDLPIEAKAYMERICSNVQRMSILIDDLLTFSRLGRQPLAKRTVESTTLIHELLMEELHDEQEGRPVEVIVSDLPPCEADPQLIRQVFLNLLSNALKYTRNCDVARIEVGTEHRDGKQIYYVKDNGAGFDMRYMDKLFGVFQRLHDKHEFEGTGVGLAIVQSIINRHGGEIWAEAEVGKGATFYFTI</sequence>
<keyword evidence="11" id="KW-1185">Reference proteome</keyword>
<evidence type="ECO:0000256" key="6">
    <source>
        <dbReference type="PROSITE-ProRule" id="PRU00169"/>
    </source>
</evidence>
<protein>
    <recommendedName>
        <fullName evidence="2">histidine kinase</fullName>
        <ecNumber evidence="2">2.7.13.3</ecNumber>
    </recommendedName>
</protein>
<feature type="domain" description="Histidine kinase" evidence="8">
    <location>
        <begin position="212"/>
        <end position="423"/>
    </location>
</feature>
<dbReference type="InterPro" id="IPR003661">
    <property type="entry name" value="HisK_dim/P_dom"/>
</dbReference>
<dbReference type="InterPro" id="IPR003594">
    <property type="entry name" value="HATPase_dom"/>
</dbReference>
<dbReference type="PANTHER" id="PTHR42878:SF15">
    <property type="entry name" value="BACTERIOPHYTOCHROME"/>
    <property type="match status" value="1"/>
</dbReference>
<dbReference type="Pfam" id="PF00072">
    <property type="entry name" value="Response_reg"/>
    <property type="match status" value="1"/>
</dbReference>
<dbReference type="InterPro" id="IPR050351">
    <property type="entry name" value="BphY/WalK/GraS-like"/>
</dbReference>
<comment type="caution">
    <text evidence="10">The sequence shown here is derived from an EMBL/GenBank/DDBJ whole genome shotgun (WGS) entry which is preliminary data.</text>
</comment>
<dbReference type="SUPFAM" id="SSF47384">
    <property type="entry name" value="Homodimeric domain of signal transducing histidine kinase"/>
    <property type="match status" value="1"/>
</dbReference>
<dbReference type="CDD" id="cd00082">
    <property type="entry name" value="HisKA"/>
    <property type="match status" value="1"/>
</dbReference>
<dbReference type="PROSITE" id="PS50109">
    <property type="entry name" value="HIS_KIN"/>
    <property type="match status" value="1"/>
</dbReference>
<evidence type="ECO:0000256" key="1">
    <source>
        <dbReference type="ARBA" id="ARBA00000085"/>
    </source>
</evidence>
<dbReference type="InterPro" id="IPR004358">
    <property type="entry name" value="Sig_transdc_His_kin-like_C"/>
</dbReference>
<dbReference type="InterPro" id="IPR036890">
    <property type="entry name" value="HATPase_C_sf"/>
</dbReference>
<proteinExistence type="predicted"/>
<comment type="catalytic activity">
    <reaction evidence="1">
        <text>ATP + protein L-histidine = ADP + protein N-phospho-L-histidine.</text>
        <dbReference type="EC" id="2.7.13.3"/>
    </reaction>
</comment>
<dbReference type="PROSITE" id="PS50110">
    <property type="entry name" value="RESPONSE_REGULATORY"/>
    <property type="match status" value="1"/>
</dbReference>
<accession>A0A562V6Z2</accession>
<organism evidence="10 11">
    <name type="scientific">Geobacter argillaceus</name>
    <dbReference type="NCBI Taxonomy" id="345631"/>
    <lineage>
        <taxon>Bacteria</taxon>
        <taxon>Pseudomonadati</taxon>
        <taxon>Thermodesulfobacteriota</taxon>
        <taxon>Desulfuromonadia</taxon>
        <taxon>Geobacterales</taxon>
        <taxon>Geobacteraceae</taxon>
        <taxon>Geobacter</taxon>
    </lineage>
</organism>
<evidence type="ECO:0000256" key="3">
    <source>
        <dbReference type="ARBA" id="ARBA00022553"/>
    </source>
</evidence>
<dbReference type="SMART" id="SM00448">
    <property type="entry name" value="REC"/>
    <property type="match status" value="1"/>
</dbReference>
<evidence type="ECO:0000256" key="2">
    <source>
        <dbReference type="ARBA" id="ARBA00012438"/>
    </source>
</evidence>
<dbReference type="InterPro" id="IPR011006">
    <property type="entry name" value="CheY-like_superfamily"/>
</dbReference>
<dbReference type="SUPFAM" id="SSF52172">
    <property type="entry name" value="CheY-like"/>
    <property type="match status" value="1"/>
</dbReference>
<dbReference type="GO" id="GO:0030295">
    <property type="term" value="F:protein kinase activator activity"/>
    <property type="evidence" value="ECO:0007669"/>
    <property type="project" value="TreeGrafter"/>
</dbReference>
<dbReference type="GO" id="GO:0007234">
    <property type="term" value="P:osmosensory signaling via phosphorelay pathway"/>
    <property type="evidence" value="ECO:0007669"/>
    <property type="project" value="TreeGrafter"/>
</dbReference>
<dbReference type="Pfam" id="PF00512">
    <property type="entry name" value="HisKA"/>
    <property type="match status" value="1"/>
</dbReference>
<feature type="modified residue" description="4-aspartylphosphate" evidence="6">
    <location>
        <position position="66"/>
    </location>
</feature>
<dbReference type="PANTHER" id="PTHR42878">
    <property type="entry name" value="TWO-COMPONENT HISTIDINE KINASE"/>
    <property type="match status" value="1"/>
</dbReference>
<evidence type="ECO:0000256" key="7">
    <source>
        <dbReference type="SAM" id="Coils"/>
    </source>
</evidence>